<dbReference type="Pfam" id="PF00023">
    <property type="entry name" value="Ank"/>
    <property type="match status" value="1"/>
</dbReference>
<dbReference type="EMBL" id="KQ257457">
    <property type="protein sequence ID" value="KNC99532.1"/>
    <property type="molecule type" value="Genomic_DNA"/>
</dbReference>
<dbReference type="PANTHER" id="PTHR24133:SF40">
    <property type="entry name" value="ANKYRIN REPEAT DOMAIN 44"/>
    <property type="match status" value="1"/>
</dbReference>
<feature type="repeat" description="ANK" evidence="1">
    <location>
        <begin position="182"/>
        <end position="214"/>
    </location>
</feature>
<dbReference type="Gene3D" id="1.25.40.20">
    <property type="entry name" value="Ankyrin repeat-containing domain"/>
    <property type="match status" value="1"/>
</dbReference>
<dbReference type="RefSeq" id="XP_016607572.1">
    <property type="nucleotide sequence ID" value="XM_016753162.1"/>
</dbReference>
<dbReference type="SUPFAM" id="SSF48403">
    <property type="entry name" value="Ankyrin repeat"/>
    <property type="match status" value="1"/>
</dbReference>
<dbReference type="AlphaFoldDB" id="A0A0L0HEK9"/>
<reference evidence="3 4" key="1">
    <citation type="submission" date="2009-08" db="EMBL/GenBank/DDBJ databases">
        <title>The Genome Sequence of Spizellomyces punctatus strain DAOM BR117.</title>
        <authorList>
            <consortium name="The Broad Institute Genome Sequencing Platform"/>
            <person name="Russ C."/>
            <person name="Cuomo C."/>
            <person name="Shea T."/>
            <person name="Young S.K."/>
            <person name="Zeng Q."/>
            <person name="Koehrsen M."/>
            <person name="Haas B."/>
            <person name="Borodovsky M."/>
            <person name="Guigo R."/>
            <person name="Alvarado L."/>
            <person name="Berlin A."/>
            <person name="Bochicchio J."/>
            <person name="Borenstein D."/>
            <person name="Chapman S."/>
            <person name="Chen Z."/>
            <person name="Engels R."/>
            <person name="Freedman E."/>
            <person name="Gellesch M."/>
            <person name="Goldberg J."/>
            <person name="Griggs A."/>
            <person name="Gujja S."/>
            <person name="Heiman D."/>
            <person name="Hepburn T."/>
            <person name="Howarth C."/>
            <person name="Jen D."/>
            <person name="Larson L."/>
            <person name="Lewis B."/>
            <person name="Mehta T."/>
            <person name="Park D."/>
            <person name="Pearson M."/>
            <person name="Roberts A."/>
            <person name="Saif S."/>
            <person name="Shenoy N."/>
            <person name="Sisk P."/>
            <person name="Stolte C."/>
            <person name="Sykes S."/>
            <person name="Thomson T."/>
            <person name="Walk T."/>
            <person name="White J."/>
            <person name="Yandava C."/>
            <person name="Burger G."/>
            <person name="Gray M.W."/>
            <person name="Holland P.W.H."/>
            <person name="King N."/>
            <person name="Lang F.B.F."/>
            <person name="Roger A.J."/>
            <person name="Ruiz-Trillo I."/>
            <person name="Lander E."/>
            <person name="Nusbaum C."/>
        </authorList>
    </citation>
    <scope>NUCLEOTIDE SEQUENCE [LARGE SCALE GENOMIC DNA]</scope>
    <source>
        <strain evidence="3 4">DAOM BR117</strain>
    </source>
</reference>
<sequence>MAKDHFIAPIHSLPAEVLLCIPQYLATADTTRFRTTCKSLYALFTESDIARFQAEKLVRAPRSEDEAILKECFGPPTFFASLVIHLDRLGAPVGLKRVPRASGDGEACWGWRAIRYAACTDKAGSGWKKARQAVRMLLDAGAFVDCRDWSLDDRAFPRGFEDWDADCSYWKVSEKTAFTTYWGATPLSEAAARGNLELVAILLQAGANPNLKYNRKMEHKKIVTAQEKALYGPLADKKISTAFEEALWRGDTDMMLLLLSGGFSVEQHADRILTEIARKDDASILEHLLQFGFAPFFTSVSAKQLGMNGAVKCFEHLIDSNIPTIDMQFLLTAAAHDEQGKLPEIEAGAEIRMGHCTGRHSPDPVGR</sequence>
<dbReference type="VEuPathDB" id="FungiDB:SPPG_04922"/>
<keyword evidence="1" id="KW-0040">ANK repeat</keyword>
<dbReference type="InterPro" id="IPR036770">
    <property type="entry name" value="Ankyrin_rpt-contain_sf"/>
</dbReference>
<dbReference type="InterPro" id="IPR036047">
    <property type="entry name" value="F-box-like_dom_sf"/>
</dbReference>
<dbReference type="InterPro" id="IPR002110">
    <property type="entry name" value="Ankyrin_rpt"/>
</dbReference>
<accession>A0A0L0HEK9</accession>
<dbReference type="Proteomes" id="UP000053201">
    <property type="component" value="Unassembled WGS sequence"/>
</dbReference>
<dbReference type="InterPro" id="IPR052391">
    <property type="entry name" value="E3_Ligase-Neurotoxin"/>
</dbReference>
<dbReference type="SUPFAM" id="SSF81383">
    <property type="entry name" value="F-box domain"/>
    <property type="match status" value="1"/>
</dbReference>
<dbReference type="PANTHER" id="PTHR24133">
    <property type="entry name" value="ANKYRIN DOMAIN-CONTAINING"/>
    <property type="match status" value="1"/>
</dbReference>
<name>A0A0L0HEK9_SPIPD</name>
<dbReference type="PROSITE" id="PS50297">
    <property type="entry name" value="ANK_REP_REGION"/>
    <property type="match status" value="1"/>
</dbReference>
<protein>
    <recommendedName>
        <fullName evidence="2">F-box domain-containing protein</fullName>
    </recommendedName>
</protein>
<dbReference type="PROSITE" id="PS50088">
    <property type="entry name" value="ANK_REPEAT"/>
    <property type="match status" value="1"/>
</dbReference>
<evidence type="ECO:0000256" key="1">
    <source>
        <dbReference type="PROSITE-ProRule" id="PRU00023"/>
    </source>
</evidence>
<dbReference type="GeneID" id="27688347"/>
<dbReference type="Pfam" id="PF00646">
    <property type="entry name" value="F-box"/>
    <property type="match status" value="1"/>
</dbReference>
<dbReference type="OrthoDB" id="194358at2759"/>
<proteinExistence type="predicted"/>
<dbReference type="SMART" id="SM00248">
    <property type="entry name" value="ANK"/>
    <property type="match status" value="4"/>
</dbReference>
<evidence type="ECO:0000313" key="3">
    <source>
        <dbReference type="EMBL" id="KNC99532.1"/>
    </source>
</evidence>
<keyword evidence="4" id="KW-1185">Reference proteome</keyword>
<dbReference type="InterPro" id="IPR001810">
    <property type="entry name" value="F-box_dom"/>
</dbReference>
<evidence type="ECO:0000313" key="4">
    <source>
        <dbReference type="Proteomes" id="UP000053201"/>
    </source>
</evidence>
<feature type="domain" description="F-box" evidence="2">
    <location>
        <begin position="10"/>
        <end position="48"/>
    </location>
</feature>
<dbReference type="CDD" id="cd09917">
    <property type="entry name" value="F-box_SF"/>
    <property type="match status" value="1"/>
</dbReference>
<evidence type="ECO:0000259" key="2">
    <source>
        <dbReference type="Pfam" id="PF00646"/>
    </source>
</evidence>
<dbReference type="InParanoid" id="A0A0L0HEK9"/>
<gene>
    <name evidence="3" type="ORF">SPPG_04922</name>
</gene>
<organism evidence="3 4">
    <name type="scientific">Spizellomyces punctatus (strain DAOM BR117)</name>
    <dbReference type="NCBI Taxonomy" id="645134"/>
    <lineage>
        <taxon>Eukaryota</taxon>
        <taxon>Fungi</taxon>
        <taxon>Fungi incertae sedis</taxon>
        <taxon>Chytridiomycota</taxon>
        <taxon>Chytridiomycota incertae sedis</taxon>
        <taxon>Chytridiomycetes</taxon>
        <taxon>Spizellomycetales</taxon>
        <taxon>Spizellomycetaceae</taxon>
        <taxon>Spizellomyces</taxon>
    </lineage>
</organism>